<keyword evidence="3" id="KW-0813">Transport</keyword>
<dbReference type="PANTHER" id="PTHR11693">
    <property type="entry name" value="ATP SYNTHASE GAMMA CHAIN"/>
    <property type="match status" value="1"/>
</dbReference>
<dbReference type="AlphaFoldDB" id="A0A3B0USP2"/>
<evidence type="ECO:0000256" key="8">
    <source>
        <dbReference type="ARBA" id="ARBA00023310"/>
    </source>
</evidence>
<dbReference type="Gene3D" id="3.40.1380.10">
    <property type="match status" value="1"/>
</dbReference>
<dbReference type="PRINTS" id="PR00126">
    <property type="entry name" value="ATPASEGAMMA"/>
</dbReference>
<evidence type="ECO:0000256" key="6">
    <source>
        <dbReference type="ARBA" id="ARBA00023136"/>
    </source>
</evidence>
<keyword evidence="9" id="KW-0378">Hydrolase</keyword>
<gene>
    <name evidence="9" type="ORF">MNBD_CPR01-403</name>
</gene>
<evidence type="ECO:0000256" key="4">
    <source>
        <dbReference type="ARBA" id="ARBA00022781"/>
    </source>
</evidence>
<dbReference type="EMBL" id="UOEV01000021">
    <property type="protein sequence ID" value="VAW32100.1"/>
    <property type="molecule type" value="Genomic_DNA"/>
</dbReference>
<keyword evidence="7" id="KW-0139">CF(1)</keyword>
<evidence type="ECO:0000256" key="7">
    <source>
        <dbReference type="ARBA" id="ARBA00023196"/>
    </source>
</evidence>
<comment type="similarity">
    <text evidence="2">Belongs to the ATPase gamma chain family.</text>
</comment>
<dbReference type="GO" id="GO:0016787">
    <property type="term" value="F:hydrolase activity"/>
    <property type="evidence" value="ECO:0007669"/>
    <property type="project" value="UniProtKB-KW"/>
</dbReference>
<evidence type="ECO:0000313" key="9">
    <source>
        <dbReference type="EMBL" id="VAW32100.1"/>
    </source>
</evidence>
<dbReference type="InterPro" id="IPR035968">
    <property type="entry name" value="ATP_synth_F1_ATPase_gsu"/>
</dbReference>
<dbReference type="HAMAP" id="MF_00815">
    <property type="entry name" value="ATP_synth_gamma_bact"/>
    <property type="match status" value="1"/>
</dbReference>
<dbReference type="Pfam" id="PF00231">
    <property type="entry name" value="ATP-synt"/>
    <property type="match status" value="1"/>
</dbReference>
<evidence type="ECO:0000256" key="3">
    <source>
        <dbReference type="ARBA" id="ARBA00022448"/>
    </source>
</evidence>
<accession>A0A3B0USP2</accession>
<comment type="subcellular location">
    <subcellularLocation>
        <location evidence="1">Membrane</location>
        <topology evidence="1">Peripheral membrane protein</topology>
    </subcellularLocation>
</comment>
<name>A0A3B0USP2_9ZZZZ</name>
<dbReference type="GO" id="GO:0046933">
    <property type="term" value="F:proton-transporting ATP synthase activity, rotational mechanism"/>
    <property type="evidence" value="ECO:0007669"/>
    <property type="project" value="InterPro"/>
</dbReference>
<keyword evidence="6" id="KW-0472">Membrane</keyword>
<evidence type="ECO:0000256" key="1">
    <source>
        <dbReference type="ARBA" id="ARBA00004170"/>
    </source>
</evidence>
<dbReference type="NCBIfam" id="TIGR01146">
    <property type="entry name" value="ATPsyn_F1gamma"/>
    <property type="match status" value="1"/>
</dbReference>
<sequence length="303" mass="33669">MALKDIKSKIQATERTHKVTRAMQAVSAVKMRKTQQTAFEGRPYAHAALSILARLSGSRALSTHPLTQTRDVKRVALVIITSDKGLAGSVNSSVIKSAVGAIAESLPREEVSIYAFGKKGEEYFARRGYNIVASFENKRDDVPRSVVKRLTKDLTEAFVEGKYDEVLVAYSRFCSTFEQVPTVHRLLPLSLESIKFLVEDIIPEKGKWSDLPPLSSPTHYVVEAKYTNVLDSLIPRLVSTSLYHLLLESKASEHSARMVAMKNASDKSKEVTSDLTRRYNKVRQSVITREVSEIVGGREALAS</sequence>
<keyword evidence="5" id="KW-0406">Ion transport</keyword>
<keyword evidence="8" id="KW-0066">ATP synthesis</keyword>
<evidence type="ECO:0000256" key="5">
    <source>
        <dbReference type="ARBA" id="ARBA00023065"/>
    </source>
</evidence>
<dbReference type="InterPro" id="IPR000131">
    <property type="entry name" value="ATP_synth_F1_gsu"/>
</dbReference>
<proteinExistence type="inferred from homology"/>
<keyword evidence="4" id="KW-0375">Hydrogen ion transport</keyword>
<organism evidence="9">
    <name type="scientific">hydrothermal vent metagenome</name>
    <dbReference type="NCBI Taxonomy" id="652676"/>
    <lineage>
        <taxon>unclassified sequences</taxon>
        <taxon>metagenomes</taxon>
        <taxon>ecological metagenomes</taxon>
    </lineage>
</organism>
<reference evidence="9" key="1">
    <citation type="submission" date="2018-06" db="EMBL/GenBank/DDBJ databases">
        <authorList>
            <person name="Zhirakovskaya E."/>
        </authorList>
    </citation>
    <scope>NUCLEOTIDE SEQUENCE</scope>
</reference>
<dbReference type="GO" id="GO:0045259">
    <property type="term" value="C:proton-transporting ATP synthase complex"/>
    <property type="evidence" value="ECO:0007669"/>
    <property type="project" value="UniProtKB-KW"/>
</dbReference>
<dbReference type="EC" id="3.6.3.14" evidence="9"/>
<dbReference type="PANTHER" id="PTHR11693:SF22">
    <property type="entry name" value="ATP SYNTHASE SUBUNIT GAMMA, MITOCHONDRIAL"/>
    <property type="match status" value="1"/>
</dbReference>
<dbReference type="Gene3D" id="1.10.287.80">
    <property type="entry name" value="ATP synthase, gamma subunit, helix hairpin domain"/>
    <property type="match status" value="2"/>
</dbReference>
<protein>
    <submittedName>
        <fullName evidence="9">ATP synthase gamma chain</fullName>
        <ecNumber evidence="9">3.6.3.14</ecNumber>
    </submittedName>
</protein>
<evidence type="ECO:0000256" key="2">
    <source>
        <dbReference type="ARBA" id="ARBA00007681"/>
    </source>
</evidence>
<dbReference type="CDD" id="cd12151">
    <property type="entry name" value="F1-ATPase_gamma"/>
    <property type="match status" value="1"/>
</dbReference>
<dbReference type="SUPFAM" id="SSF52943">
    <property type="entry name" value="ATP synthase (F1-ATPase), gamma subunit"/>
    <property type="match status" value="1"/>
</dbReference>